<keyword evidence="2" id="KW-1185">Reference proteome</keyword>
<sequence length="394" mass="42781">MGSRGALDVSVDSLRDLLGSADPASPTTRDALLRTARGDGHKLAATLLSLWAAEGQDLSTAEQAELSACRERIGRYRRVWDELRLLAPELFLLKGMTVAALYPPGVLRSAGDLDVVCQSHRDFWRSARHLTDSDWELEAFTVGPAEPGAGVPYHLFAEFRRPGTGPDGEPDPEAEPYAVGLVTAEIVTDIRRPAKQLARPVRSAPAASAVALVAERWERPFRSRDLLDLSLLLADPDPADLAQVHADLDRIGLWPEWREAVRAIRQLGRPVPAAFPGTRSGAARERLLRGARALRRWANPVRVLAFAAQAGVEDRAGRFADAASDLVQRQVGGRRLLAAGVPLFGVPLDGPPVPEPRLDDIGRHLVARTPIGSFLLVAGAARQEWLDELEKKGS</sequence>
<organism evidence="1 2">
    <name type="scientific">Streptacidiphilus cavernicola</name>
    <dbReference type="NCBI Taxonomy" id="3342716"/>
    <lineage>
        <taxon>Bacteria</taxon>
        <taxon>Bacillati</taxon>
        <taxon>Actinomycetota</taxon>
        <taxon>Actinomycetes</taxon>
        <taxon>Kitasatosporales</taxon>
        <taxon>Streptomycetaceae</taxon>
        <taxon>Streptacidiphilus</taxon>
    </lineage>
</organism>
<evidence type="ECO:0000313" key="2">
    <source>
        <dbReference type="Proteomes" id="UP001592528"/>
    </source>
</evidence>
<reference evidence="1 2" key="1">
    <citation type="submission" date="2024-09" db="EMBL/GenBank/DDBJ databases">
        <authorList>
            <person name="Lee S.D."/>
        </authorList>
    </citation>
    <scope>NUCLEOTIDE SEQUENCE [LARGE SCALE GENOMIC DNA]</scope>
    <source>
        <strain evidence="1 2">N1-5</strain>
    </source>
</reference>
<proteinExistence type="predicted"/>
<dbReference type="RefSeq" id="WP_157623820.1">
    <property type="nucleotide sequence ID" value="NZ_JBHEZZ010000013.1"/>
</dbReference>
<dbReference type="EMBL" id="JBHEZZ010000013">
    <property type="protein sequence ID" value="MFC1404111.1"/>
    <property type="molecule type" value="Genomic_DNA"/>
</dbReference>
<evidence type="ECO:0000313" key="1">
    <source>
        <dbReference type="EMBL" id="MFC1404111.1"/>
    </source>
</evidence>
<evidence type="ECO:0008006" key="3">
    <source>
        <dbReference type="Google" id="ProtNLM"/>
    </source>
</evidence>
<comment type="caution">
    <text evidence="1">The sequence shown here is derived from an EMBL/GenBank/DDBJ whole genome shotgun (WGS) entry which is preliminary data.</text>
</comment>
<accession>A0ABV6URP6</accession>
<protein>
    <recommendedName>
        <fullName evidence="3">Nucleotidyltransferase family protein</fullName>
    </recommendedName>
</protein>
<name>A0ABV6URP6_9ACTN</name>
<gene>
    <name evidence="1" type="ORF">ACEZDJ_22730</name>
</gene>
<dbReference type="Proteomes" id="UP001592528">
    <property type="component" value="Unassembled WGS sequence"/>
</dbReference>